<feature type="domain" description="TraC-like" evidence="1">
    <location>
        <begin position="22"/>
        <end position="193"/>
    </location>
</feature>
<evidence type="ECO:0000313" key="3">
    <source>
        <dbReference type="Proteomes" id="UP000229894"/>
    </source>
</evidence>
<protein>
    <recommendedName>
        <fullName evidence="1">TraC-like domain-containing protein</fullName>
    </recommendedName>
</protein>
<dbReference type="Proteomes" id="UP000229894">
    <property type="component" value="Unassembled WGS sequence"/>
</dbReference>
<sequence>MPQKQKSASIHQHLDIKEIKDDVVVLKSGGLRAILITTSINFALKSTEEQNAVIYRYQNFINSLDFPIQIVAASRKFDIDPYISSLEQKQVQQENELLRIQTSEYIDFVKKLTEMTNIMTESFYSVIPYSPSVTKNTGFLGKFFGSKKQAAPEEKFQELKNNLWQRVEFAIAGLQGTGLKAVPLKTDELVELFYKLYNPDAKEEPELQKAKEMRIQ</sequence>
<gene>
    <name evidence="2" type="ORF">COS49_01395</name>
</gene>
<dbReference type="AlphaFoldDB" id="A0A2M7BUN2"/>
<accession>A0A2M7BUN2</accession>
<evidence type="ECO:0000259" key="1">
    <source>
        <dbReference type="Pfam" id="PF26593"/>
    </source>
</evidence>
<organism evidence="2 3">
    <name type="scientific">Candidatus Portnoybacteria bacterium CG03_land_8_20_14_0_80_41_10</name>
    <dbReference type="NCBI Taxonomy" id="1974808"/>
    <lineage>
        <taxon>Bacteria</taxon>
        <taxon>Candidatus Portnoyibacteriota</taxon>
    </lineage>
</organism>
<dbReference type="Pfam" id="PF26593">
    <property type="entry name" value="TraC-like"/>
    <property type="match status" value="1"/>
</dbReference>
<reference evidence="3" key="1">
    <citation type="submission" date="2017-09" db="EMBL/GenBank/DDBJ databases">
        <title>Depth-based differentiation of microbial function through sediment-hosted aquifers and enrichment of novel symbionts in the deep terrestrial subsurface.</title>
        <authorList>
            <person name="Probst A.J."/>
            <person name="Ladd B."/>
            <person name="Jarett J.K."/>
            <person name="Geller-Mcgrath D.E."/>
            <person name="Sieber C.M.K."/>
            <person name="Emerson J.B."/>
            <person name="Anantharaman K."/>
            <person name="Thomas B.C."/>
            <person name="Malmstrom R."/>
            <person name="Stieglmeier M."/>
            <person name="Klingl A."/>
            <person name="Woyke T."/>
            <person name="Ryan C.M."/>
            <person name="Banfield J.F."/>
        </authorList>
    </citation>
    <scope>NUCLEOTIDE SEQUENCE [LARGE SCALE GENOMIC DNA]</scope>
</reference>
<name>A0A2M7BUN2_9BACT</name>
<dbReference type="EMBL" id="PEUX01000031">
    <property type="protein sequence ID" value="PIV10270.1"/>
    <property type="molecule type" value="Genomic_DNA"/>
</dbReference>
<evidence type="ECO:0000313" key="2">
    <source>
        <dbReference type="EMBL" id="PIV10270.1"/>
    </source>
</evidence>
<proteinExistence type="predicted"/>
<dbReference type="InterPro" id="IPR058596">
    <property type="entry name" value="TraC-like_dom"/>
</dbReference>
<comment type="caution">
    <text evidence="2">The sequence shown here is derived from an EMBL/GenBank/DDBJ whole genome shotgun (WGS) entry which is preliminary data.</text>
</comment>